<evidence type="ECO:0000313" key="2">
    <source>
        <dbReference type="Proteomes" id="UP000187891"/>
    </source>
</evidence>
<proteinExistence type="predicted"/>
<dbReference type="RefSeq" id="WP_077121973.1">
    <property type="nucleotide sequence ID" value="NZ_FMUE01000010.1"/>
</dbReference>
<dbReference type="Proteomes" id="UP000187891">
    <property type="component" value="Unassembled WGS sequence"/>
</dbReference>
<gene>
    <name evidence="1" type="ORF">DSM25559_3809</name>
</gene>
<accession>A0A1R3TXY4</accession>
<dbReference type="EMBL" id="FMUE01000010">
    <property type="protein sequence ID" value="SCX31820.1"/>
    <property type="molecule type" value="Genomic_DNA"/>
</dbReference>
<sequence length="89" mass="9422">MALAMGSTGEKTAVLPLARTLYMNPDRSALVVPLLFGALFGEEGLADAIATLLPDEIRERLALAFYGDTLAPRTLLDPLGDFSLGSEAQ</sequence>
<name>A0A1R3TXY4_9HYPH</name>
<organism evidence="1 2">
    <name type="scientific">Agrobacterium rosae</name>
    <dbReference type="NCBI Taxonomy" id="1972867"/>
    <lineage>
        <taxon>Bacteria</taxon>
        <taxon>Pseudomonadati</taxon>
        <taxon>Pseudomonadota</taxon>
        <taxon>Alphaproteobacteria</taxon>
        <taxon>Hyphomicrobiales</taxon>
        <taxon>Rhizobiaceae</taxon>
        <taxon>Rhizobium/Agrobacterium group</taxon>
        <taxon>Agrobacterium</taxon>
    </lineage>
</organism>
<reference evidence="2" key="1">
    <citation type="submission" date="2016-10" db="EMBL/GenBank/DDBJ databases">
        <authorList>
            <person name="Wibberg D."/>
        </authorList>
    </citation>
    <scope>NUCLEOTIDE SEQUENCE [LARGE SCALE GENOMIC DNA]</scope>
</reference>
<dbReference type="AlphaFoldDB" id="A0A1R3TXY4"/>
<protein>
    <submittedName>
        <fullName evidence="1">Uncharacterized protein</fullName>
    </submittedName>
</protein>
<evidence type="ECO:0000313" key="1">
    <source>
        <dbReference type="EMBL" id="SCX31820.1"/>
    </source>
</evidence>